<feature type="signal peptide" evidence="1">
    <location>
        <begin position="1"/>
        <end position="29"/>
    </location>
</feature>
<name>A0ABX1HHE0_9BACT</name>
<evidence type="ECO:0000313" key="2">
    <source>
        <dbReference type="EMBL" id="NKI89671.1"/>
    </source>
</evidence>
<evidence type="ECO:0000256" key="1">
    <source>
        <dbReference type="SAM" id="SignalP"/>
    </source>
</evidence>
<comment type="caution">
    <text evidence="2">The sequence shown here is derived from an EMBL/GenBank/DDBJ whole genome shotgun (WGS) entry which is preliminary data.</text>
</comment>
<gene>
    <name evidence="2" type="ORF">HBN54_002270</name>
</gene>
<keyword evidence="3" id="KW-1185">Reference proteome</keyword>
<dbReference type="RefSeq" id="WP_168673302.1">
    <property type="nucleotide sequence ID" value="NZ_JAAVTK010000006.1"/>
</dbReference>
<evidence type="ECO:0008006" key="4">
    <source>
        <dbReference type="Google" id="ProtNLM"/>
    </source>
</evidence>
<keyword evidence="1" id="KW-0732">Signal</keyword>
<protein>
    <recommendedName>
        <fullName evidence="4">Outer membrane protein beta-barrel domain-containing protein</fullName>
    </recommendedName>
</protein>
<proteinExistence type="predicted"/>
<accession>A0ABX1HHE0</accession>
<dbReference type="Proteomes" id="UP000717634">
    <property type="component" value="Unassembled WGS sequence"/>
</dbReference>
<sequence>MFRFPLRSCHLAAIAAVLPVLLATIPAQAQAVGAEPAPLEITHGVELRGGYTGGRYSHSTDDFHSSISIFNGGGNTRTGSAVEHSFNGLMLGADYVIGQHRPGRPTTTTLRVGLDVLGAADRLRIGDGRRATLSLLAAHPHFSIDVQRNRWQTRVGVGVLAGRVGYYAQEGSFDLLSTNSVVDTVHAVPTFQLEMNYNHWFQYEVGYGSNGLLGLANPVSYGGVGTGFGPRSPLALVVGVSSAASLEYQSPVSSFAYARVVLAPAGRPWQASAFVTYGSAQYQRTALQVGYKLPTKTKSSNGR</sequence>
<dbReference type="EMBL" id="JAAVTK010000006">
    <property type="protein sequence ID" value="NKI89671.1"/>
    <property type="molecule type" value="Genomic_DNA"/>
</dbReference>
<evidence type="ECO:0000313" key="3">
    <source>
        <dbReference type="Proteomes" id="UP000717634"/>
    </source>
</evidence>
<reference evidence="2 3" key="1">
    <citation type="submission" date="2020-03" db="EMBL/GenBank/DDBJ databases">
        <title>Genomic Encyclopedia of Type Strains, Phase IV (KMG-V): Genome sequencing to study the core and pangenomes of soil and plant-associated prokaryotes.</title>
        <authorList>
            <person name="Whitman W."/>
        </authorList>
    </citation>
    <scope>NUCLEOTIDE SEQUENCE [LARGE SCALE GENOMIC DNA]</scope>
    <source>
        <strain evidence="2 3">1B</strain>
    </source>
</reference>
<organism evidence="2 3">
    <name type="scientific">Hymenobacter artigasi</name>
    <dbReference type="NCBI Taxonomy" id="2719616"/>
    <lineage>
        <taxon>Bacteria</taxon>
        <taxon>Pseudomonadati</taxon>
        <taxon>Bacteroidota</taxon>
        <taxon>Cytophagia</taxon>
        <taxon>Cytophagales</taxon>
        <taxon>Hymenobacteraceae</taxon>
        <taxon>Hymenobacter</taxon>
    </lineage>
</organism>
<feature type="chain" id="PRO_5045185435" description="Outer membrane protein beta-barrel domain-containing protein" evidence="1">
    <location>
        <begin position="30"/>
        <end position="303"/>
    </location>
</feature>